<evidence type="ECO:0000259" key="4">
    <source>
        <dbReference type="Pfam" id="PF13649"/>
    </source>
</evidence>
<evidence type="ECO:0000313" key="5">
    <source>
        <dbReference type="EMBL" id="HIY27162.1"/>
    </source>
</evidence>
<dbReference type="SUPFAM" id="SSF53335">
    <property type="entry name" value="S-adenosyl-L-methionine-dependent methyltransferases"/>
    <property type="match status" value="1"/>
</dbReference>
<feature type="domain" description="Methyltransferase" evidence="4">
    <location>
        <begin position="45"/>
        <end position="136"/>
    </location>
</feature>
<dbReference type="PANTHER" id="PTHR43464">
    <property type="entry name" value="METHYLTRANSFERASE"/>
    <property type="match status" value="1"/>
</dbReference>
<evidence type="ECO:0000256" key="2">
    <source>
        <dbReference type="ARBA" id="ARBA00022679"/>
    </source>
</evidence>
<dbReference type="Pfam" id="PF13649">
    <property type="entry name" value="Methyltransf_25"/>
    <property type="match status" value="1"/>
</dbReference>
<dbReference type="EMBL" id="DXDU01000132">
    <property type="protein sequence ID" value="HIY27162.1"/>
    <property type="molecule type" value="Genomic_DNA"/>
</dbReference>
<protein>
    <submittedName>
        <fullName evidence="5">Class I SAM-dependent methyltransferase</fullName>
    </submittedName>
</protein>
<dbReference type="CDD" id="cd02440">
    <property type="entry name" value="AdoMet_MTases"/>
    <property type="match status" value="1"/>
</dbReference>
<reference evidence="5" key="1">
    <citation type="journal article" date="2021" name="PeerJ">
        <title>Extensive microbial diversity within the chicken gut microbiome revealed by metagenomics and culture.</title>
        <authorList>
            <person name="Gilroy R."/>
            <person name="Ravi A."/>
            <person name="Getino M."/>
            <person name="Pursley I."/>
            <person name="Horton D.L."/>
            <person name="Alikhan N.F."/>
            <person name="Baker D."/>
            <person name="Gharbi K."/>
            <person name="Hall N."/>
            <person name="Watson M."/>
            <person name="Adriaenssens E.M."/>
            <person name="Foster-Nyarko E."/>
            <person name="Jarju S."/>
            <person name="Secka A."/>
            <person name="Antonio M."/>
            <person name="Oren A."/>
            <person name="Chaudhuri R.R."/>
            <person name="La Ragione R."/>
            <person name="Hildebrand F."/>
            <person name="Pallen M.J."/>
        </authorList>
    </citation>
    <scope>NUCLEOTIDE SEQUENCE</scope>
    <source>
        <strain evidence="5">1282</strain>
    </source>
</reference>
<evidence type="ECO:0000256" key="1">
    <source>
        <dbReference type="ARBA" id="ARBA00022603"/>
    </source>
</evidence>
<proteinExistence type="predicted"/>
<dbReference type="Proteomes" id="UP000823915">
    <property type="component" value="Unassembled WGS sequence"/>
</dbReference>
<dbReference type="PANTHER" id="PTHR43464:SF19">
    <property type="entry name" value="UBIQUINONE BIOSYNTHESIS O-METHYLTRANSFERASE, MITOCHONDRIAL"/>
    <property type="match status" value="1"/>
</dbReference>
<comment type="caution">
    <text evidence="5">The sequence shown here is derived from an EMBL/GenBank/DDBJ whole genome shotgun (WGS) entry which is preliminary data.</text>
</comment>
<dbReference type="GO" id="GO:0008168">
    <property type="term" value="F:methyltransferase activity"/>
    <property type="evidence" value="ECO:0007669"/>
    <property type="project" value="UniProtKB-KW"/>
</dbReference>
<organism evidence="5 6">
    <name type="scientific">Candidatus Acutalibacter pullistercoris</name>
    <dbReference type="NCBI Taxonomy" id="2838418"/>
    <lineage>
        <taxon>Bacteria</taxon>
        <taxon>Bacillati</taxon>
        <taxon>Bacillota</taxon>
        <taxon>Clostridia</taxon>
        <taxon>Eubacteriales</taxon>
        <taxon>Acutalibacteraceae</taxon>
        <taxon>Acutalibacter</taxon>
    </lineage>
</organism>
<keyword evidence="3" id="KW-0949">S-adenosyl-L-methionine</keyword>
<sequence>MENKYDDPVFFEKYSQMDRSQEGLSGAGEWQTLRSILPDFAGKRVLDLGCGYGWHCIYAAEHGARSVLGLDLSEKMLEVARRKTSQPQVEYRRGSMEEAAFPSGSFQVVLSSLALHYVEDYPALVRKVREWLSPGGDFVFTCEHPVFTAQGPQDWEYGEDGSIRHFPVDRYFLEGKRDACFLGEHVVKYHRTLTTLLETLLENGFVLLHVKEPQPPAEMLSRPGWADELRRPMMLAVAARRL</sequence>
<keyword evidence="2" id="KW-0808">Transferase</keyword>
<name>A0A9D2C265_9FIRM</name>
<gene>
    <name evidence="5" type="ORF">H9838_08340</name>
</gene>
<dbReference type="Gene3D" id="3.40.50.150">
    <property type="entry name" value="Vaccinia Virus protein VP39"/>
    <property type="match status" value="1"/>
</dbReference>
<evidence type="ECO:0000256" key="3">
    <source>
        <dbReference type="ARBA" id="ARBA00022691"/>
    </source>
</evidence>
<dbReference type="GO" id="GO:0032259">
    <property type="term" value="P:methylation"/>
    <property type="evidence" value="ECO:0007669"/>
    <property type="project" value="UniProtKB-KW"/>
</dbReference>
<accession>A0A9D2C265</accession>
<dbReference type="AlphaFoldDB" id="A0A9D2C265"/>
<dbReference type="InterPro" id="IPR041698">
    <property type="entry name" value="Methyltransf_25"/>
</dbReference>
<evidence type="ECO:0000313" key="6">
    <source>
        <dbReference type="Proteomes" id="UP000823915"/>
    </source>
</evidence>
<dbReference type="InterPro" id="IPR029063">
    <property type="entry name" value="SAM-dependent_MTases_sf"/>
</dbReference>
<reference evidence="5" key="2">
    <citation type="submission" date="2021-04" db="EMBL/GenBank/DDBJ databases">
        <authorList>
            <person name="Gilroy R."/>
        </authorList>
    </citation>
    <scope>NUCLEOTIDE SEQUENCE</scope>
    <source>
        <strain evidence="5">1282</strain>
    </source>
</reference>
<keyword evidence="1 5" id="KW-0489">Methyltransferase</keyword>